<reference evidence="1" key="1">
    <citation type="submission" date="2022-08" db="EMBL/GenBank/DDBJ databases">
        <authorList>
            <person name="Gutierrez-Valencia J."/>
        </authorList>
    </citation>
    <scope>NUCLEOTIDE SEQUENCE</scope>
</reference>
<protein>
    <submittedName>
        <fullName evidence="1">Uncharacterized protein</fullName>
    </submittedName>
</protein>
<gene>
    <name evidence="1" type="ORF">LITE_LOCUS7529</name>
</gene>
<proteinExistence type="predicted"/>
<comment type="caution">
    <text evidence="1">The sequence shown here is derived from an EMBL/GenBank/DDBJ whole genome shotgun (WGS) entry which is preliminary data.</text>
</comment>
<name>A0AAV0I5W7_9ROSI</name>
<dbReference type="Proteomes" id="UP001154282">
    <property type="component" value="Unassembled WGS sequence"/>
</dbReference>
<dbReference type="EMBL" id="CAMGYJ010000003">
    <property type="protein sequence ID" value="CAI0392407.1"/>
    <property type="molecule type" value="Genomic_DNA"/>
</dbReference>
<evidence type="ECO:0000313" key="2">
    <source>
        <dbReference type="Proteomes" id="UP001154282"/>
    </source>
</evidence>
<accession>A0AAV0I5W7</accession>
<keyword evidence="2" id="KW-1185">Reference proteome</keyword>
<organism evidence="1 2">
    <name type="scientific">Linum tenue</name>
    <dbReference type="NCBI Taxonomy" id="586396"/>
    <lineage>
        <taxon>Eukaryota</taxon>
        <taxon>Viridiplantae</taxon>
        <taxon>Streptophyta</taxon>
        <taxon>Embryophyta</taxon>
        <taxon>Tracheophyta</taxon>
        <taxon>Spermatophyta</taxon>
        <taxon>Magnoliopsida</taxon>
        <taxon>eudicotyledons</taxon>
        <taxon>Gunneridae</taxon>
        <taxon>Pentapetalae</taxon>
        <taxon>rosids</taxon>
        <taxon>fabids</taxon>
        <taxon>Malpighiales</taxon>
        <taxon>Linaceae</taxon>
        <taxon>Linum</taxon>
    </lineage>
</organism>
<dbReference type="AlphaFoldDB" id="A0AAV0I5W7"/>
<sequence length="69" mass="8109">PTSGLAHPCISINLFCQNREKRRPEKPPSEQREAETPFLPIFHSTGLSDLIRWCKICNRPAWHVSLRRW</sequence>
<feature type="non-terminal residue" evidence="1">
    <location>
        <position position="1"/>
    </location>
</feature>
<evidence type="ECO:0000313" key="1">
    <source>
        <dbReference type="EMBL" id="CAI0392407.1"/>
    </source>
</evidence>